<sequence>MPVSNNMLKTVLTVLYTFLLGLGCCFTTLPLLAQSGWTKVKTEGFYQLGYNHFSSDAYFTLDGEELKTNDFTQNSLVFYGEYGVTDKFTVIANWPLQVWNGFSSTETVSGLGDLRLELKHALLKKHLPLSIAIAPEIPIGKANNFAQSKLNDFESINLPSGDGEFNIWTTLATSFSLPNAPLYVNLFGTYNFRTQYDGISFSDQIGLGIELGYKIADLVWVNSRINALTSVDDIEVITDFVRGDGTEYTSYSFGAAVPVYRNIHLSLNYRNYADFIFERRNIYSAGTFSFGVYYVRKIEKP</sequence>
<evidence type="ECO:0000313" key="2">
    <source>
        <dbReference type="Proteomes" id="UP000664698"/>
    </source>
</evidence>
<dbReference type="Proteomes" id="UP000664698">
    <property type="component" value="Unassembled WGS sequence"/>
</dbReference>
<keyword evidence="2" id="KW-1185">Reference proteome</keyword>
<evidence type="ECO:0008006" key="3">
    <source>
        <dbReference type="Google" id="ProtNLM"/>
    </source>
</evidence>
<proteinExistence type="predicted"/>
<organism evidence="1 2">
    <name type="scientific">Algoriphagus aestuariicola</name>
    <dbReference type="NCBI Taxonomy" id="1852016"/>
    <lineage>
        <taxon>Bacteria</taxon>
        <taxon>Pseudomonadati</taxon>
        <taxon>Bacteroidota</taxon>
        <taxon>Cytophagia</taxon>
        <taxon>Cytophagales</taxon>
        <taxon>Cyclobacteriaceae</taxon>
        <taxon>Algoriphagus</taxon>
    </lineage>
</organism>
<comment type="caution">
    <text evidence="1">The sequence shown here is derived from an EMBL/GenBank/DDBJ whole genome shotgun (WGS) entry which is preliminary data.</text>
</comment>
<gene>
    <name evidence="1" type="ORF">J0A67_13395</name>
</gene>
<protein>
    <recommendedName>
        <fullName evidence="3">Transporter</fullName>
    </recommendedName>
</protein>
<evidence type="ECO:0000313" key="1">
    <source>
        <dbReference type="EMBL" id="MBN7801863.1"/>
    </source>
</evidence>
<reference evidence="1 2" key="1">
    <citation type="submission" date="2021-03" db="EMBL/GenBank/DDBJ databases">
        <title>novel species isolated from a fishpond in China.</title>
        <authorList>
            <person name="Lu H."/>
            <person name="Cai Z."/>
        </authorList>
    </citation>
    <scope>NUCLEOTIDE SEQUENCE [LARGE SCALE GENOMIC DNA]</scope>
    <source>
        <strain evidence="1 2">JCM 31546</strain>
    </source>
</reference>
<dbReference type="RefSeq" id="WP_206569875.1">
    <property type="nucleotide sequence ID" value="NZ_JAFKCW010000003.1"/>
</dbReference>
<name>A0ABS3BRW9_9BACT</name>
<dbReference type="EMBL" id="JAFKCW010000003">
    <property type="protein sequence ID" value="MBN7801863.1"/>
    <property type="molecule type" value="Genomic_DNA"/>
</dbReference>
<accession>A0ABS3BRW9</accession>